<name>A0A0L6UP39_9BASI</name>
<dbReference type="EMBL" id="LAVV01009769">
    <property type="protein sequence ID" value="KNZ50012.1"/>
    <property type="molecule type" value="Genomic_DNA"/>
</dbReference>
<dbReference type="Proteomes" id="UP000037035">
    <property type="component" value="Unassembled WGS sequence"/>
</dbReference>
<proteinExistence type="predicted"/>
<accession>A0A0L6UP39</accession>
<dbReference type="AlphaFoldDB" id="A0A0L6UP39"/>
<evidence type="ECO:0000313" key="1">
    <source>
        <dbReference type="EMBL" id="KNZ50012.1"/>
    </source>
</evidence>
<gene>
    <name evidence="1" type="ORF">VP01_4640g1</name>
</gene>
<keyword evidence="2" id="KW-1185">Reference proteome</keyword>
<reference evidence="1 2" key="1">
    <citation type="submission" date="2015-08" db="EMBL/GenBank/DDBJ databases">
        <title>Next Generation Sequencing and Analysis of the Genome of Puccinia sorghi L Schw, the Causal Agent of Maize Common Rust.</title>
        <authorList>
            <person name="Rochi L."/>
            <person name="Burguener G."/>
            <person name="Darino M."/>
            <person name="Turjanski A."/>
            <person name="Kreff E."/>
            <person name="Dieguez M.J."/>
            <person name="Sacco F."/>
        </authorList>
    </citation>
    <scope>NUCLEOTIDE SEQUENCE [LARGE SCALE GENOMIC DNA]</scope>
    <source>
        <strain evidence="1 2">RO10H11247</strain>
    </source>
</reference>
<organism evidence="1 2">
    <name type="scientific">Puccinia sorghi</name>
    <dbReference type="NCBI Taxonomy" id="27349"/>
    <lineage>
        <taxon>Eukaryota</taxon>
        <taxon>Fungi</taxon>
        <taxon>Dikarya</taxon>
        <taxon>Basidiomycota</taxon>
        <taxon>Pucciniomycotina</taxon>
        <taxon>Pucciniomycetes</taxon>
        <taxon>Pucciniales</taxon>
        <taxon>Pucciniaceae</taxon>
        <taxon>Puccinia</taxon>
    </lineage>
</organism>
<comment type="caution">
    <text evidence="1">The sequence shown here is derived from an EMBL/GenBank/DDBJ whole genome shotgun (WGS) entry which is preliminary data.</text>
</comment>
<sequence>MNLDKFIKPHTDKLIKRPDYKSKRKQVTTFIRLHLGQEDSTRFVDDLESYDPKTLWELIVSYHAAKSIKNASNVMEKLHDIVFVEGEMQKSINLFRQKFHLMIEVSSSKFDKKTLEAVWVFFVLKKLPPSFSVFSSALAVQNISWTSSSGISTFTSGQKRQSLRPVCSNGTHNPTTAHTKDNCHQLNPDKAVAYFKAAIDNVNSSTAKHALLSANNVLKSCHARLSRASRASLS</sequence>
<dbReference type="VEuPathDB" id="FungiDB:VP01_4640g1"/>
<evidence type="ECO:0000313" key="2">
    <source>
        <dbReference type="Proteomes" id="UP000037035"/>
    </source>
</evidence>
<dbReference type="OrthoDB" id="10286863at2759"/>
<protein>
    <submittedName>
        <fullName evidence="1">Uncharacterized protein</fullName>
    </submittedName>
</protein>